<keyword evidence="1" id="KW-0813">Transport</keyword>
<dbReference type="PANTHER" id="PTHR42781">
    <property type="entry name" value="SPERMIDINE/PUTRESCINE IMPORT ATP-BINDING PROTEIN POTA"/>
    <property type="match status" value="1"/>
</dbReference>
<evidence type="ECO:0000256" key="2">
    <source>
        <dbReference type="ARBA" id="ARBA00022741"/>
    </source>
</evidence>
<dbReference type="PROSITE" id="PS00211">
    <property type="entry name" value="ABC_TRANSPORTER_1"/>
    <property type="match status" value="1"/>
</dbReference>
<gene>
    <name evidence="5" type="primary">modC</name>
    <name evidence="5" type="ORF">R28058_21421</name>
</gene>
<dbReference type="SUPFAM" id="SSF52540">
    <property type="entry name" value="P-loop containing nucleoside triphosphate hydrolases"/>
    <property type="match status" value="1"/>
</dbReference>
<sequence>MSLYIDIEKKINKFKLKVKLNQDSGILGLLGESGCGKSMTLKCIAGLETPDKGVIKVNDKVLYDSNLNINLSPQERNIGFVFQNYALFPHMTVGENIKIGLIDRDKTMKEKICSYYLKNFNLENLKNLYPRQLSGGQQQRVAIARALAKKPDILLLDEPFSALDYNLRDQMEGNLVSTLKNYNGNSIFVTHNINEAYRICDEIAVYDEGVVLNKKNKYDLFEKPESIKEARLTGFKNISKISYVNDELINALDWGIQIPYKVNDKNKKYICIREDEIKISENDFIKMEILNIIENPFDYTILLKKEKKSDKSTIYMRIKKNEINLLNKNYLNIEFNKDKLWLF</sequence>
<keyword evidence="3 5" id="KW-0067">ATP-binding</keyword>
<name>A0A0C7R8U8_PARSO</name>
<dbReference type="EMBL" id="CEKZ01000003">
    <property type="protein sequence ID" value="CEQ04409.1"/>
    <property type="molecule type" value="Genomic_DNA"/>
</dbReference>
<dbReference type="InterPro" id="IPR050093">
    <property type="entry name" value="ABC_SmlMolc_Importer"/>
</dbReference>
<dbReference type="PROSITE" id="PS50893">
    <property type="entry name" value="ABC_TRANSPORTER_2"/>
    <property type="match status" value="1"/>
</dbReference>
<dbReference type="OrthoDB" id="9802264at2"/>
<dbReference type="EC" id="3.6.3.30" evidence="5"/>
<dbReference type="Gene3D" id="3.40.50.300">
    <property type="entry name" value="P-loop containing nucleotide triphosphate hydrolases"/>
    <property type="match status" value="1"/>
</dbReference>
<dbReference type="InterPro" id="IPR027417">
    <property type="entry name" value="P-loop_NTPase"/>
</dbReference>
<evidence type="ECO:0000256" key="3">
    <source>
        <dbReference type="ARBA" id="ARBA00022840"/>
    </source>
</evidence>
<dbReference type="Pfam" id="PF00005">
    <property type="entry name" value="ABC_tran"/>
    <property type="match status" value="1"/>
</dbReference>
<dbReference type="EC" id="3.6.3.-" evidence="5"/>
<keyword evidence="5" id="KW-0378">Hydrolase</keyword>
<organism evidence="5 6">
    <name type="scientific">Paraclostridium sordellii</name>
    <name type="common">Clostridium sordellii</name>
    <dbReference type="NCBI Taxonomy" id="1505"/>
    <lineage>
        <taxon>Bacteria</taxon>
        <taxon>Bacillati</taxon>
        <taxon>Bacillota</taxon>
        <taxon>Clostridia</taxon>
        <taxon>Peptostreptococcales</taxon>
        <taxon>Peptostreptococcaceae</taxon>
        <taxon>Paraclostridium</taxon>
    </lineage>
</organism>
<evidence type="ECO:0000313" key="5">
    <source>
        <dbReference type="EMBL" id="CEQ04409.1"/>
    </source>
</evidence>
<evidence type="ECO:0000256" key="1">
    <source>
        <dbReference type="ARBA" id="ARBA00022448"/>
    </source>
</evidence>
<evidence type="ECO:0000259" key="4">
    <source>
        <dbReference type="PROSITE" id="PS50893"/>
    </source>
</evidence>
<accession>A0A0C7R8U8</accession>
<proteinExistence type="predicted"/>
<dbReference type="GO" id="GO:0016887">
    <property type="term" value="F:ATP hydrolysis activity"/>
    <property type="evidence" value="ECO:0007669"/>
    <property type="project" value="InterPro"/>
</dbReference>
<dbReference type="SMART" id="SM00382">
    <property type="entry name" value="AAA"/>
    <property type="match status" value="1"/>
</dbReference>
<feature type="domain" description="ABC transporter" evidence="4">
    <location>
        <begin position="2"/>
        <end position="233"/>
    </location>
</feature>
<dbReference type="InterPro" id="IPR017871">
    <property type="entry name" value="ABC_transporter-like_CS"/>
</dbReference>
<evidence type="ECO:0000313" key="6">
    <source>
        <dbReference type="Proteomes" id="UP000049127"/>
    </source>
</evidence>
<protein>
    <submittedName>
        <fullName evidence="5">ABC transporter molybdenum-specific ATP-binding protein</fullName>
        <ecNumber evidence="5">3.6.3.-</ecNumber>
        <ecNumber evidence="5">3.6.3.30</ecNumber>
    </submittedName>
</protein>
<keyword evidence="2" id="KW-0547">Nucleotide-binding</keyword>
<dbReference type="InterPro" id="IPR003593">
    <property type="entry name" value="AAA+_ATPase"/>
</dbReference>
<dbReference type="PANTHER" id="PTHR42781:SF4">
    <property type="entry name" value="SPERMIDINE_PUTRESCINE IMPORT ATP-BINDING PROTEIN POTA"/>
    <property type="match status" value="1"/>
</dbReference>
<dbReference type="GO" id="GO:0005524">
    <property type="term" value="F:ATP binding"/>
    <property type="evidence" value="ECO:0007669"/>
    <property type="project" value="UniProtKB-KW"/>
</dbReference>
<dbReference type="Proteomes" id="UP000049127">
    <property type="component" value="Unassembled WGS sequence"/>
</dbReference>
<dbReference type="AlphaFoldDB" id="A0A0C7R8U8"/>
<dbReference type="RefSeq" id="WP_055336212.1">
    <property type="nucleotide sequence ID" value="NZ_CDNF01000014.1"/>
</dbReference>
<reference evidence="6" key="1">
    <citation type="submission" date="2015-01" db="EMBL/GenBank/DDBJ databases">
        <authorList>
            <person name="Aslett M.A."/>
            <person name="De Silva N."/>
        </authorList>
    </citation>
    <scope>NUCLEOTIDE SEQUENCE [LARGE SCALE GENOMIC DNA]</scope>
    <source>
        <strain evidence="6">R28058</strain>
    </source>
</reference>
<dbReference type="InterPro" id="IPR003439">
    <property type="entry name" value="ABC_transporter-like_ATP-bd"/>
</dbReference>